<gene>
    <name evidence="1" type="ORF">EZS28_015852</name>
</gene>
<evidence type="ECO:0000313" key="1">
    <source>
        <dbReference type="EMBL" id="KAA6388622.1"/>
    </source>
</evidence>
<evidence type="ECO:0000313" key="2">
    <source>
        <dbReference type="Proteomes" id="UP000324800"/>
    </source>
</evidence>
<accession>A0A5J4W1E8</accession>
<dbReference type="Proteomes" id="UP000324800">
    <property type="component" value="Unassembled WGS sequence"/>
</dbReference>
<organism evidence="1 2">
    <name type="scientific">Streblomastix strix</name>
    <dbReference type="NCBI Taxonomy" id="222440"/>
    <lineage>
        <taxon>Eukaryota</taxon>
        <taxon>Metamonada</taxon>
        <taxon>Preaxostyla</taxon>
        <taxon>Oxymonadida</taxon>
        <taxon>Streblomastigidae</taxon>
        <taxon>Streblomastix</taxon>
    </lineage>
</organism>
<comment type="caution">
    <text evidence="1">The sequence shown here is derived from an EMBL/GenBank/DDBJ whole genome shotgun (WGS) entry which is preliminary data.</text>
</comment>
<sequence>MVAPALHKVFSTISGPAGMIHPGIGGALGAGASLAVRQFITNEIAYHIQYQKRGNSSGAMMSNDDGDIVPDQVTPANDATSLSDGTVTAEISTEYSRGDHVHPLNITTTIPPSDFASGSVGTTNYYA</sequence>
<dbReference type="EMBL" id="SNRW01003911">
    <property type="protein sequence ID" value="KAA6388622.1"/>
    <property type="molecule type" value="Genomic_DNA"/>
</dbReference>
<protein>
    <submittedName>
        <fullName evidence="1">Uncharacterized protein</fullName>
    </submittedName>
</protein>
<name>A0A5J4W1E8_9EUKA</name>
<dbReference type="AlphaFoldDB" id="A0A5J4W1E8"/>
<proteinExistence type="predicted"/>
<reference evidence="1 2" key="1">
    <citation type="submission" date="2019-03" db="EMBL/GenBank/DDBJ databases">
        <title>Single cell metagenomics reveals metabolic interactions within the superorganism composed of flagellate Streblomastix strix and complex community of Bacteroidetes bacteria on its surface.</title>
        <authorList>
            <person name="Treitli S.C."/>
            <person name="Kolisko M."/>
            <person name="Husnik F."/>
            <person name="Keeling P."/>
            <person name="Hampl V."/>
        </authorList>
    </citation>
    <scope>NUCLEOTIDE SEQUENCE [LARGE SCALE GENOMIC DNA]</scope>
    <source>
        <strain evidence="1">ST1C</strain>
    </source>
</reference>